<gene>
    <name evidence="2" type="ORF">BXY80_2320</name>
</gene>
<comment type="caution">
    <text evidence="2">The sequence shown here is derived from an EMBL/GenBank/DDBJ whole genome shotgun (WGS) entry which is preliminary data.</text>
</comment>
<dbReference type="Gene3D" id="2.120.10.30">
    <property type="entry name" value="TolB, C-terminal domain"/>
    <property type="match status" value="1"/>
</dbReference>
<reference evidence="2 3" key="1">
    <citation type="submission" date="2018-09" db="EMBL/GenBank/DDBJ databases">
        <title>Genomic Encyclopedia of Archaeal and Bacterial Type Strains, Phase II (KMG-II): from individual species to whole genera.</title>
        <authorList>
            <person name="Goeker M."/>
        </authorList>
    </citation>
    <scope>NUCLEOTIDE SEQUENCE [LARGE SCALE GENOMIC DNA]</scope>
    <source>
        <strain evidence="2 3">DSM 26283</strain>
    </source>
</reference>
<name>A0A420DFF3_9FLAO</name>
<dbReference type="Pfam" id="PF07676">
    <property type="entry name" value="PD40"/>
    <property type="match status" value="3"/>
</dbReference>
<dbReference type="OrthoDB" id="1403615at2"/>
<dbReference type="RefSeq" id="WP_120202073.1">
    <property type="nucleotide sequence ID" value="NZ_RAQJ01000005.1"/>
</dbReference>
<feature type="signal peptide" evidence="1">
    <location>
        <begin position="1"/>
        <end position="21"/>
    </location>
</feature>
<dbReference type="SUPFAM" id="SSF49464">
    <property type="entry name" value="Carboxypeptidase regulatory domain-like"/>
    <property type="match status" value="1"/>
</dbReference>
<proteinExistence type="predicted"/>
<keyword evidence="3" id="KW-1185">Reference proteome</keyword>
<dbReference type="Proteomes" id="UP000284892">
    <property type="component" value="Unassembled WGS sequence"/>
</dbReference>
<dbReference type="SUPFAM" id="SSF82171">
    <property type="entry name" value="DPP6 N-terminal domain-like"/>
    <property type="match status" value="1"/>
</dbReference>
<dbReference type="InterPro" id="IPR011042">
    <property type="entry name" value="6-blade_b-propeller_TolB-like"/>
</dbReference>
<dbReference type="InterPro" id="IPR008969">
    <property type="entry name" value="CarboxyPept-like_regulatory"/>
</dbReference>
<feature type="chain" id="PRO_5019514538" evidence="1">
    <location>
        <begin position="22"/>
        <end position="411"/>
    </location>
</feature>
<keyword evidence="1" id="KW-0732">Signal</keyword>
<organism evidence="2 3">
    <name type="scientific">Ichthyenterobacterium magnum</name>
    <dbReference type="NCBI Taxonomy" id="1230530"/>
    <lineage>
        <taxon>Bacteria</taxon>
        <taxon>Pseudomonadati</taxon>
        <taxon>Bacteroidota</taxon>
        <taxon>Flavobacteriia</taxon>
        <taxon>Flavobacteriales</taxon>
        <taxon>Flavobacteriaceae</taxon>
        <taxon>Ichthyenterobacterium</taxon>
    </lineage>
</organism>
<evidence type="ECO:0000256" key="1">
    <source>
        <dbReference type="SAM" id="SignalP"/>
    </source>
</evidence>
<accession>A0A420DFF3</accession>
<dbReference type="AlphaFoldDB" id="A0A420DFF3"/>
<dbReference type="InterPro" id="IPR011659">
    <property type="entry name" value="WD40"/>
</dbReference>
<protein>
    <submittedName>
        <fullName evidence="2">WD40 repeat protein</fullName>
    </submittedName>
</protein>
<dbReference type="EMBL" id="RAQJ01000005">
    <property type="protein sequence ID" value="RKE91893.1"/>
    <property type="molecule type" value="Genomic_DNA"/>
</dbReference>
<evidence type="ECO:0000313" key="3">
    <source>
        <dbReference type="Proteomes" id="UP000284892"/>
    </source>
</evidence>
<evidence type="ECO:0000313" key="2">
    <source>
        <dbReference type="EMBL" id="RKE91893.1"/>
    </source>
</evidence>
<sequence>MKTAALSMFTTLLLFVVLSVSNNKTNSTNNSSTNTDQLNESGLKFYVHNSDVNTKYTELASTVFRNKLILVSSKKIGGLGSGIDKNTNEPFTELFCLDLNSYGTVSNPLLFSRIINTKGNEGQIAFSPDERTMYFTRSSRDNSKNYQLYKTVLEKDSNGKWINEQELYISSANYSIENPHITADGKQLYFSSNMPGSYGGYDLYVSDINEDGLLGEPKNLGEMINTSLDDKFPHLSKDGKKLFFSSKGHNTIGGFDVFVSNIVFNTYKSPRNLGTGVNSSDDEVAFLFINEDKGFFSSNKNNAQGSFDLYRFKANTIYQNIEGIIVNDVDQPISNATILLLDEEGNEIERQTTGIDAYYNFKIKAFENYSLKILKSGFENSEFVFSANQHEQKTYKEIHKLSETSSVITKK</sequence>